<sequence>MTQTAIVYFARRAASVQYARWLSDRLAFLSRRAQLLTVANASAHEVVFFDVVVLIGPMRWGRMHGMAVAKAVAPMRPTAILVTGPAPAHRVLRLLPAAVRDEVAVFNLPAKAEEAASVNAAAEWVLAATPPRRGPPRTLSG</sequence>
<reference evidence="1 2" key="1">
    <citation type="submission" date="2020-08" db="EMBL/GenBank/DDBJ databases">
        <title>Sequencing the genomes of 1000 actinobacteria strains.</title>
        <authorList>
            <person name="Klenk H.-P."/>
        </authorList>
    </citation>
    <scope>NUCLEOTIDE SEQUENCE [LARGE SCALE GENOMIC DNA]</scope>
    <source>
        <strain evidence="1 2">DSM 22826</strain>
    </source>
</reference>
<dbReference type="AlphaFoldDB" id="A0A839QKJ1"/>
<organism evidence="1 2">
    <name type="scientific">Paeniglutamicibacter cryotolerans</name>
    <dbReference type="NCBI Taxonomy" id="670079"/>
    <lineage>
        <taxon>Bacteria</taxon>
        <taxon>Bacillati</taxon>
        <taxon>Actinomycetota</taxon>
        <taxon>Actinomycetes</taxon>
        <taxon>Micrococcales</taxon>
        <taxon>Micrococcaceae</taxon>
        <taxon>Paeniglutamicibacter</taxon>
    </lineage>
</organism>
<keyword evidence="2" id="KW-1185">Reference proteome</keyword>
<name>A0A839QKJ1_9MICC</name>
<gene>
    <name evidence="1" type="ORF">E9229_000737</name>
</gene>
<dbReference type="Proteomes" id="UP000523000">
    <property type="component" value="Unassembled WGS sequence"/>
</dbReference>
<proteinExistence type="predicted"/>
<accession>A0A839QKJ1</accession>
<evidence type="ECO:0000313" key="1">
    <source>
        <dbReference type="EMBL" id="MBB2994546.1"/>
    </source>
</evidence>
<evidence type="ECO:0000313" key="2">
    <source>
        <dbReference type="Proteomes" id="UP000523000"/>
    </source>
</evidence>
<dbReference type="EMBL" id="JACHVS010000001">
    <property type="protein sequence ID" value="MBB2994546.1"/>
    <property type="molecule type" value="Genomic_DNA"/>
</dbReference>
<protein>
    <submittedName>
        <fullName evidence="1">Uncharacterized protein</fullName>
    </submittedName>
</protein>
<dbReference type="RefSeq" id="WP_183509915.1">
    <property type="nucleotide sequence ID" value="NZ_BAABGK010000017.1"/>
</dbReference>
<comment type="caution">
    <text evidence="1">The sequence shown here is derived from an EMBL/GenBank/DDBJ whole genome shotgun (WGS) entry which is preliminary data.</text>
</comment>